<dbReference type="CDD" id="cd01949">
    <property type="entry name" value="GGDEF"/>
    <property type="match status" value="1"/>
</dbReference>
<reference evidence="2" key="1">
    <citation type="submission" date="2019-03" db="EMBL/GenBank/DDBJ databases">
        <title>Lake Tanganyika Metagenome-Assembled Genomes (MAGs).</title>
        <authorList>
            <person name="Tran P."/>
        </authorList>
    </citation>
    <scope>NUCLEOTIDE SEQUENCE</scope>
    <source>
        <strain evidence="2">M_DeepCast_50m_m2_156</strain>
    </source>
</reference>
<evidence type="ECO:0000259" key="1">
    <source>
        <dbReference type="PROSITE" id="PS50887"/>
    </source>
</evidence>
<dbReference type="SUPFAM" id="SSF55073">
    <property type="entry name" value="Nucleotide cyclase"/>
    <property type="match status" value="1"/>
</dbReference>
<sequence>MPSPRVRSRTGFSDRIVMRFRSRLLPSVVRESDGYQTALKYAVHQRGYRLGRNVVTDPFVFNRAFRAADRAARVAQERFHSSVFRAAFGLLPARMKERVLGEYRTILKTAAALRRIQARDLVQHHQTPSVYDKRAFTALLRESLRNGLRKPFTLAMVDLDDFKQVNSLFGHGVGDVVLDHFSNALSRFAKNHGGFVGRVGGEEFQIYLPIPPEQTQKWLDTFRNTFRNDTHRADFIRRSGVPVIGDIDQWNKGVSFTVGMTGARELHQNIRELKSLFSLVQRGLKEGKSREGKGTSIVIDLPRQV</sequence>
<dbReference type="InterPro" id="IPR000160">
    <property type="entry name" value="GGDEF_dom"/>
</dbReference>
<dbReference type="AlphaFoldDB" id="A0A8T4C7P4"/>
<dbReference type="PANTHER" id="PTHR45138:SF9">
    <property type="entry name" value="DIGUANYLATE CYCLASE DGCM-RELATED"/>
    <property type="match status" value="1"/>
</dbReference>
<dbReference type="EMBL" id="VGJJ01000023">
    <property type="protein sequence ID" value="MBM3282327.1"/>
    <property type="molecule type" value="Genomic_DNA"/>
</dbReference>
<gene>
    <name evidence="2" type="ORF">FJY86_03235</name>
</gene>
<proteinExistence type="predicted"/>
<dbReference type="NCBIfam" id="TIGR00254">
    <property type="entry name" value="GGDEF"/>
    <property type="match status" value="1"/>
</dbReference>
<dbReference type="InterPro" id="IPR050469">
    <property type="entry name" value="Diguanylate_Cyclase"/>
</dbReference>
<name>A0A8T4C7P4_9ARCH</name>
<dbReference type="GO" id="GO:0052621">
    <property type="term" value="F:diguanylate cyclase activity"/>
    <property type="evidence" value="ECO:0007669"/>
    <property type="project" value="TreeGrafter"/>
</dbReference>
<feature type="domain" description="GGDEF" evidence="1">
    <location>
        <begin position="150"/>
        <end position="301"/>
    </location>
</feature>
<protein>
    <submittedName>
        <fullName evidence="2">GGDEF domain-containing protein</fullName>
    </submittedName>
</protein>
<dbReference type="Gene3D" id="3.30.70.270">
    <property type="match status" value="1"/>
</dbReference>
<dbReference type="GO" id="GO:0005886">
    <property type="term" value="C:plasma membrane"/>
    <property type="evidence" value="ECO:0007669"/>
    <property type="project" value="TreeGrafter"/>
</dbReference>
<dbReference type="PROSITE" id="PS50887">
    <property type="entry name" value="GGDEF"/>
    <property type="match status" value="1"/>
</dbReference>
<dbReference type="PANTHER" id="PTHR45138">
    <property type="entry name" value="REGULATORY COMPONENTS OF SENSORY TRANSDUCTION SYSTEM"/>
    <property type="match status" value="1"/>
</dbReference>
<dbReference type="Pfam" id="PF00990">
    <property type="entry name" value="GGDEF"/>
    <property type="match status" value="1"/>
</dbReference>
<dbReference type="Proteomes" id="UP000774699">
    <property type="component" value="Unassembled WGS sequence"/>
</dbReference>
<dbReference type="InterPro" id="IPR043128">
    <property type="entry name" value="Rev_trsase/Diguanyl_cyclase"/>
</dbReference>
<accession>A0A8T4C7P4</accession>
<comment type="caution">
    <text evidence="2">The sequence shown here is derived from an EMBL/GenBank/DDBJ whole genome shotgun (WGS) entry which is preliminary data.</text>
</comment>
<evidence type="ECO:0000313" key="3">
    <source>
        <dbReference type="Proteomes" id="UP000774699"/>
    </source>
</evidence>
<evidence type="ECO:0000313" key="2">
    <source>
        <dbReference type="EMBL" id="MBM3282327.1"/>
    </source>
</evidence>
<dbReference type="SMART" id="SM00267">
    <property type="entry name" value="GGDEF"/>
    <property type="match status" value="1"/>
</dbReference>
<organism evidence="2 3">
    <name type="scientific">Candidatus Iainarchaeum sp</name>
    <dbReference type="NCBI Taxonomy" id="3101447"/>
    <lineage>
        <taxon>Archaea</taxon>
        <taxon>Candidatus Iainarchaeota</taxon>
        <taxon>Candidatus Iainarchaeia</taxon>
        <taxon>Candidatus Iainarchaeales</taxon>
        <taxon>Candidatus Iainarchaeaceae</taxon>
        <taxon>Candidatus Iainarchaeum</taxon>
    </lineage>
</organism>
<dbReference type="InterPro" id="IPR029787">
    <property type="entry name" value="Nucleotide_cyclase"/>
</dbReference>
<dbReference type="GO" id="GO:0043709">
    <property type="term" value="P:cell adhesion involved in single-species biofilm formation"/>
    <property type="evidence" value="ECO:0007669"/>
    <property type="project" value="TreeGrafter"/>
</dbReference>